<dbReference type="InterPro" id="IPR042099">
    <property type="entry name" value="ANL_N_sf"/>
</dbReference>
<dbReference type="PROSITE" id="PS50075">
    <property type="entry name" value="CARRIER"/>
    <property type="match status" value="1"/>
</dbReference>
<dbReference type="InterPro" id="IPR025110">
    <property type="entry name" value="AMP-bd_C"/>
</dbReference>
<dbReference type="PROSITE" id="PS00455">
    <property type="entry name" value="AMP_BINDING"/>
    <property type="match status" value="1"/>
</dbReference>
<feature type="region of interest" description="Disordered" evidence="3">
    <location>
        <begin position="865"/>
        <end position="896"/>
    </location>
</feature>
<name>A0ABZ1UB10_9ACTN</name>
<keyword evidence="1" id="KW-0596">Phosphopantetheine</keyword>
<dbReference type="InterPro" id="IPR009081">
    <property type="entry name" value="PP-bd_ACP"/>
</dbReference>
<dbReference type="SUPFAM" id="SSF56801">
    <property type="entry name" value="Acetyl-CoA synthetase-like"/>
    <property type="match status" value="1"/>
</dbReference>
<feature type="region of interest" description="Disordered" evidence="3">
    <location>
        <begin position="116"/>
        <end position="144"/>
    </location>
</feature>
<gene>
    <name evidence="5" type="ORF">OHA16_38410</name>
</gene>
<accession>A0ABZ1UB10</accession>
<sequence length="973" mass="103157">MTTSTIDEPAAGCHSLVLRLPAGADPQHLLSGAMPDPVRLWQTSVPAGADEPMAEERRRAESLRPIHRDGPPLRAVVLRYTDGTADLVLVAVRAVVPPAALRRIVRRALGGPAEGGVLPGMLPRPTTSDRPGPAQRRGPEWGLGETELSGAVGSARIDLASLGEQAEQLFLPAIALALSRYGGGGRAELGVLDLRDGTGEGTGTGAAEVVRVHVVEEHPECSAAEFRHRFDQEPITPTAPVTPQEPPAVGVVLSPAFEQGGYTAALTPVFPLTVQLDRGASHATCRFDRGSVDASVAQRFCAHVAHLAGQLAHGPGERPLTELELVPPAEREAILRAGGAGDTAPVRGRIDRAFERVAAARPDAVALLADGDRLTYRQLNDRADAVAAGLSALDVAPGSLIGVCLERDADLVITLLGVLKAGCAYVPMDPHYPAQRLRFTTQNAEVPVVVTSAAEFPPVPGVRLLTPAALTELGADRTATGARPSGGGSDGVSNEGGDEGDGPAYVIYTSGSTGTPKGVVVPHRNVLALLRATAEDFALGPDDTWTLFHSSAFDFSVWEIWGCLLTGGRLVVVPYWTTRDTEEFYELLAEQGVTVLNQTPSAFAQLVRTDRRVRGELALRLVVFGGEPLDVRMLAPWFARHPAADCRVVNMFGITETTVHVTAQTVTPREVVAGSRSVGRPLPGWSVSVRDERGRVLPPGAPGEIYVGGAGVAGRYLGLPELTGQRFVLDEATGERVYRSGDKGRLRPDGRLDHLGRLDNQVKVRGHRIELDEIRTVLLGAPRVTAAAVVVNRDEPDDPASSRIDAYVVLETAGDRTTDRAGDRAANRAADPAEVLAHAKAKLPDYMVPTTITEVAGIPLTINGKPDVSGLPDPRGGSALVSPGTKDLPDAQEPPASGGIADDILSIWSKFLNTPVGPQDNFFTLGGNSLLVVRVLAEMRERNLPRVSPKQLYEHSTAAQFVEYVRQLVGADR</sequence>
<dbReference type="InterPro" id="IPR020845">
    <property type="entry name" value="AMP-binding_CS"/>
</dbReference>
<dbReference type="Gene3D" id="3.30.300.30">
    <property type="match status" value="1"/>
</dbReference>
<dbReference type="PANTHER" id="PTHR45527">
    <property type="entry name" value="NONRIBOSOMAL PEPTIDE SYNTHETASE"/>
    <property type="match status" value="1"/>
</dbReference>
<evidence type="ECO:0000313" key="6">
    <source>
        <dbReference type="Proteomes" id="UP001432222"/>
    </source>
</evidence>
<evidence type="ECO:0000256" key="2">
    <source>
        <dbReference type="ARBA" id="ARBA00022553"/>
    </source>
</evidence>
<dbReference type="NCBIfam" id="TIGR01733">
    <property type="entry name" value="AA-adenyl-dom"/>
    <property type="match status" value="1"/>
</dbReference>
<dbReference type="EMBL" id="CP108110">
    <property type="protein sequence ID" value="WUQ88357.1"/>
    <property type="molecule type" value="Genomic_DNA"/>
</dbReference>
<dbReference type="SUPFAM" id="SSF47336">
    <property type="entry name" value="ACP-like"/>
    <property type="match status" value="1"/>
</dbReference>
<dbReference type="InterPro" id="IPR010071">
    <property type="entry name" value="AA_adenyl_dom"/>
</dbReference>
<dbReference type="Pfam" id="PF00550">
    <property type="entry name" value="PP-binding"/>
    <property type="match status" value="1"/>
</dbReference>
<evidence type="ECO:0000256" key="1">
    <source>
        <dbReference type="ARBA" id="ARBA00022450"/>
    </source>
</evidence>
<dbReference type="InterPro" id="IPR006162">
    <property type="entry name" value="Ppantetheine_attach_site"/>
</dbReference>
<dbReference type="RefSeq" id="WP_328958904.1">
    <property type="nucleotide sequence ID" value="NZ_CP108110.1"/>
</dbReference>
<dbReference type="InterPro" id="IPR045851">
    <property type="entry name" value="AMP-bd_C_sf"/>
</dbReference>
<dbReference type="InterPro" id="IPR036736">
    <property type="entry name" value="ACP-like_sf"/>
</dbReference>
<dbReference type="Pfam" id="PF13193">
    <property type="entry name" value="AMP-binding_C"/>
    <property type="match status" value="1"/>
</dbReference>
<feature type="region of interest" description="Disordered" evidence="3">
    <location>
        <begin position="475"/>
        <end position="500"/>
    </location>
</feature>
<feature type="domain" description="Carrier" evidence="4">
    <location>
        <begin position="895"/>
        <end position="969"/>
    </location>
</feature>
<dbReference type="Pfam" id="PF00501">
    <property type="entry name" value="AMP-binding"/>
    <property type="match status" value="1"/>
</dbReference>
<dbReference type="PROSITE" id="PS00012">
    <property type="entry name" value="PHOSPHOPANTETHEINE"/>
    <property type="match status" value="1"/>
</dbReference>
<evidence type="ECO:0000313" key="5">
    <source>
        <dbReference type="EMBL" id="WUQ88357.1"/>
    </source>
</evidence>
<keyword evidence="6" id="KW-1185">Reference proteome</keyword>
<evidence type="ECO:0000256" key="3">
    <source>
        <dbReference type="SAM" id="MobiDB-lite"/>
    </source>
</evidence>
<dbReference type="Gene3D" id="3.30.559.30">
    <property type="entry name" value="Nonribosomal peptide synthetase, condensation domain"/>
    <property type="match status" value="1"/>
</dbReference>
<dbReference type="Proteomes" id="UP001432222">
    <property type="component" value="Chromosome"/>
</dbReference>
<dbReference type="Gene3D" id="3.40.50.12780">
    <property type="entry name" value="N-terminal domain of ligase-like"/>
    <property type="match status" value="1"/>
</dbReference>
<proteinExistence type="predicted"/>
<dbReference type="PANTHER" id="PTHR45527:SF1">
    <property type="entry name" value="FATTY ACID SYNTHASE"/>
    <property type="match status" value="1"/>
</dbReference>
<dbReference type="Gene3D" id="1.10.1200.10">
    <property type="entry name" value="ACP-like"/>
    <property type="match status" value="1"/>
</dbReference>
<evidence type="ECO:0000259" key="4">
    <source>
        <dbReference type="PROSITE" id="PS50075"/>
    </source>
</evidence>
<dbReference type="InterPro" id="IPR000873">
    <property type="entry name" value="AMP-dep_synth/lig_dom"/>
</dbReference>
<organism evidence="5 6">
    <name type="scientific">Kitasatospora purpeofusca</name>
    <dbReference type="NCBI Taxonomy" id="67352"/>
    <lineage>
        <taxon>Bacteria</taxon>
        <taxon>Bacillati</taxon>
        <taxon>Actinomycetota</taxon>
        <taxon>Actinomycetes</taxon>
        <taxon>Kitasatosporales</taxon>
        <taxon>Streptomycetaceae</taxon>
        <taxon>Kitasatospora</taxon>
    </lineage>
</organism>
<protein>
    <submittedName>
        <fullName evidence="5">Non-ribosomal peptide synthetase</fullName>
    </submittedName>
</protein>
<reference evidence="5" key="1">
    <citation type="submission" date="2022-10" db="EMBL/GenBank/DDBJ databases">
        <title>The complete genomes of actinobacterial strains from the NBC collection.</title>
        <authorList>
            <person name="Joergensen T.S."/>
            <person name="Alvarez Arevalo M."/>
            <person name="Sterndorff E.B."/>
            <person name="Faurdal D."/>
            <person name="Vuksanovic O."/>
            <person name="Mourched A.-S."/>
            <person name="Charusanti P."/>
            <person name="Shaw S."/>
            <person name="Blin K."/>
            <person name="Weber T."/>
        </authorList>
    </citation>
    <scope>NUCLEOTIDE SEQUENCE</scope>
    <source>
        <strain evidence="5">NBC_00222</strain>
    </source>
</reference>
<keyword evidence="2" id="KW-0597">Phosphoprotein</keyword>